<dbReference type="SMART" id="SM00415">
    <property type="entry name" value="HSF"/>
    <property type="match status" value="1"/>
</dbReference>
<dbReference type="GO" id="GO:0005634">
    <property type="term" value="C:nucleus"/>
    <property type="evidence" value="ECO:0007669"/>
    <property type="project" value="UniProtKB-SubCell"/>
</dbReference>
<name>A0AAQ3NBS5_VIGMU</name>
<dbReference type="Gene3D" id="1.10.10.10">
    <property type="entry name" value="Winged helix-like DNA-binding domain superfamily/Winged helix DNA-binding domain"/>
    <property type="match status" value="1"/>
</dbReference>
<proteinExistence type="inferred from homology"/>
<evidence type="ECO:0000259" key="7">
    <source>
        <dbReference type="SMART" id="SM00415"/>
    </source>
</evidence>
<feature type="region of interest" description="Disordered" evidence="6">
    <location>
        <begin position="35"/>
        <end position="71"/>
    </location>
</feature>
<evidence type="ECO:0000256" key="5">
    <source>
        <dbReference type="RuleBase" id="RU004020"/>
    </source>
</evidence>
<comment type="subcellular location">
    <subcellularLocation>
        <location evidence="1">Nucleus</location>
    </subcellularLocation>
</comment>
<feature type="compositionally biased region" description="Low complexity" evidence="6">
    <location>
        <begin position="51"/>
        <end position="71"/>
    </location>
</feature>
<keyword evidence="9" id="KW-1185">Reference proteome</keyword>
<keyword evidence="3" id="KW-0238">DNA-binding</keyword>
<sequence>MNPRQQSHPQLVPEGPIAFSTTLLRSHEAFPSCSFPRHNSASLPPPDIALSASQPQSSTPSPSSKSPSSTAEFEKVITLPHPLECLQGNPVPAFLSKTFDLVDDPSLDPIVSWSSAGVSFVVWDPTLFAIHVLPRNFKHNNFSSFVRQLNTYVGISSSADSVPRFLFCAASQDLLCQRDHYPGFRKIDSDKWEFFNEAFQRGKRYLLKNIRRRRHPPHPHQVGRHIVHWSDAGKAGLEFDIERLGKEKSVLMQEVVELRQQQRATLHRARQVNQRLQSAEVIHKQMLSFLARLLENPALLTCLQHEKEQRDVESPKVRRMFVKQHQERTGISDFLKEGQIVSHQPDWRNVTISSKIPEMCPTSLGGCSNYLSQDLAKELSEGGENLVSDGLAPVHDVMPTSDTIGLKSSSFGLEDTLLKGKNVMSSNQEDLLAEEIVSFPENLTNEAGFPEFSPLVGTESIIKPEDKWNTRFHFNGAPTSSRDSPAINHEEQEFRFTSGISDKWDICSLWATQSFRTDDPALDE</sequence>
<evidence type="ECO:0000256" key="3">
    <source>
        <dbReference type="ARBA" id="ARBA00023125"/>
    </source>
</evidence>
<organism evidence="8 9">
    <name type="scientific">Vigna mungo</name>
    <name type="common">Black gram</name>
    <name type="synonym">Phaseolus mungo</name>
    <dbReference type="NCBI Taxonomy" id="3915"/>
    <lineage>
        <taxon>Eukaryota</taxon>
        <taxon>Viridiplantae</taxon>
        <taxon>Streptophyta</taxon>
        <taxon>Embryophyta</taxon>
        <taxon>Tracheophyta</taxon>
        <taxon>Spermatophyta</taxon>
        <taxon>Magnoliopsida</taxon>
        <taxon>eudicotyledons</taxon>
        <taxon>Gunneridae</taxon>
        <taxon>Pentapetalae</taxon>
        <taxon>rosids</taxon>
        <taxon>fabids</taxon>
        <taxon>Fabales</taxon>
        <taxon>Fabaceae</taxon>
        <taxon>Papilionoideae</taxon>
        <taxon>50 kb inversion clade</taxon>
        <taxon>NPAAA clade</taxon>
        <taxon>indigoferoid/millettioid clade</taxon>
        <taxon>Phaseoleae</taxon>
        <taxon>Vigna</taxon>
    </lineage>
</organism>
<evidence type="ECO:0000313" key="8">
    <source>
        <dbReference type="EMBL" id="WVZ06852.1"/>
    </source>
</evidence>
<evidence type="ECO:0000256" key="1">
    <source>
        <dbReference type="ARBA" id="ARBA00004123"/>
    </source>
</evidence>
<dbReference type="Proteomes" id="UP001374535">
    <property type="component" value="Chromosome 6"/>
</dbReference>
<evidence type="ECO:0000256" key="4">
    <source>
        <dbReference type="ARBA" id="ARBA00023242"/>
    </source>
</evidence>
<evidence type="ECO:0000256" key="2">
    <source>
        <dbReference type="ARBA" id="ARBA00023016"/>
    </source>
</evidence>
<evidence type="ECO:0000256" key="6">
    <source>
        <dbReference type="SAM" id="MobiDB-lite"/>
    </source>
</evidence>
<comment type="similarity">
    <text evidence="5">Belongs to the HSF family.</text>
</comment>
<dbReference type="SUPFAM" id="SSF46785">
    <property type="entry name" value="Winged helix' DNA-binding domain"/>
    <property type="match status" value="1"/>
</dbReference>
<dbReference type="GO" id="GO:0034605">
    <property type="term" value="P:cellular response to heat"/>
    <property type="evidence" value="ECO:0007669"/>
    <property type="project" value="TreeGrafter"/>
</dbReference>
<dbReference type="PRINTS" id="PR00056">
    <property type="entry name" value="HSFDOMAIN"/>
</dbReference>
<reference evidence="8 9" key="1">
    <citation type="journal article" date="2023" name="Life. Sci Alliance">
        <title>Evolutionary insights into 3D genome organization and epigenetic landscape of Vigna mungo.</title>
        <authorList>
            <person name="Junaid A."/>
            <person name="Singh B."/>
            <person name="Bhatia S."/>
        </authorList>
    </citation>
    <scope>NUCLEOTIDE SEQUENCE [LARGE SCALE GENOMIC DNA]</scope>
    <source>
        <strain evidence="8">Urdbean</strain>
    </source>
</reference>
<keyword evidence="2" id="KW-0346">Stress response</keyword>
<dbReference type="GO" id="GO:0000978">
    <property type="term" value="F:RNA polymerase II cis-regulatory region sequence-specific DNA binding"/>
    <property type="evidence" value="ECO:0007669"/>
    <property type="project" value="TreeGrafter"/>
</dbReference>
<dbReference type="InterPro" id="IPR036388">
    <property type="entry name" value="WH-like_DNA-bd_sf"/>
</dbReference>
<feature type="domain" description="HSF-type DNA-binding" evidence="7">
    <location>
        <begin position="90"/>
        <end position="213"/>
    </location>
</feature>
<dbReference type="AlphaFoldDB" id="A0AAQ3NBS5"/>
<dbReference type="InterPro" id="IPR000232">
    <property type="entry name" value="HSF_DNA-bd"/>
</dbReference>
<protein>
    <recommendedName>
        <fullName evidence="7">HSF-type DNA-binding domain-containing protein</fullName>
    </recommendedName>
</protein>
<dbReference type="PANTHER" id="PTHR10015">
    <property type="entry name" value="HEAT SHOCK TRANSCRIPTION FACTOR"/>
    <property type="match status" value="1"/>
</dbReference>
<dbReference type="InterPro" id="IPR036390">
    <property type="entry name" value="WH_DNA-bd_sf"/>
</dbReference>
<accession>A0AAQ3NBS5</accession>
<dbReference type="Pfam" id="PF00447">
    <property type="entry name" value="HSF_DNA-bind"/>
    <property type="match status" value="1"/>
</dbReference>
<dbReference type="GO" id="GO:0006357">
    <property type="term" value="P:regulation of transcription by RNA polymerase II"/>
    <property type="evidence" value="ECO:0007669"/>
    <property type="project" value="TreeGrafter"/>
</dbReference>
<evidence type="ECO:0000313" key="9">
    <source>
        <dbReference type="Proteomes" id="UP001374535"/>
    </source>
</evidence>
<gene>
    <name evidence="8" type="ORF">V8G54_020198</name>
</gene>
<dbReference type="EMBL" id="CP144695">
    <property type="protein sequence ID" value="WVZ06852.1"/>
    <property type="molecule type" value="Genomic_DNA"/>
</dbReference>
<keyword evidence="4" id="KW-0539">Nucleus</keyword>
<dbReference type="GO" id="GO:0003700">
    <property type="term" value="F:DNA-binding transcription factor activity"/>
    <property type="evidence" value="ECO:0007669"/>
    <property type="project" value="InterPro"/>
</dbReference>
<dbReference type="PANTHER" id="PTHR10015:SF337">
    <property type="entry name" value="HEAT STRESS TRANSCRIPTION FACTOR A-3"/>
    <property type="match status" value="1"/>
</dbReference>